<dbReference type="Proteomes" id="UP001497444">
    <property type="component" value="Chromosome 18"/>
</dbReference>
<proteinExistence type="inferred from homology"/>
<keyword evidence="4" id="KW-0805">Transcription regulation</keyword>
<dbReference type="PANTHER" id="PTHR31734">
    <property type="entry name" value="AUXIN-RESPONSIVE PROTEIN IAA17"/>
    <property type="match status" value="1"/>
</dbReference>
<evidence type="ECO:0000256" key="5">
    <source>
        <dbReference type="SAM" id="MobiDB-lite"/>
    </source>
</evidence>
<comment type="similarity">
    <text evidence="1 4">Belongs to the Aux/IAA family.</text>
</comment>
<dbReference type="SUPFAM" id="SSF54277">
    <property type="entry name" value="CAD &amp; PB1 domains"/>
    <property type="match status" value="1"/>
</dbReference>
<feature type="region of interest" description="Disordered" evidence="5">
    <location>
        <begin position="168"/>
        <end position="194"/>
    </location>
</feature>
<evidence type="ECO:0000256" key="2">
    <source>
        <dbReference type="ARBA" id="ARBA00022491"/>
    </source>
</evidence>
<evidence type="ECO:0000259" key="6">
    <source>
        <dbReference type="PROSITE" id="PS51745"/>
    </source>
</evidence>
<dbReference type="Pfam" id="PF02309">
    <property type="entry name" value="AUX_IAA"/>
    <property type="match status" value="1"/>
</dbReference>
<organism evidence="7 8">
    <name type="scientific">Sphagnum jensenii</name>
    <dbReference type="NCBI Taxonomy" id="128206"/>
    <lineage>
        <taxon>Eukaryota</taxon>
        <taxon>Viridiplantae</taxon>
        <taxon>Streptophyta</taxon>
        <taxon>Embryophyta</taxon>
        <taxon>Bryophyta</taxon>
        <taxon>Sphagnophytina</taxon>
        <taxon>Sphagnopsida</taxon>
        <taxon>Sphagnales</taxon>
        <taxon>Sphagnaceae</taxon>
        <taxon>Sphagnum</taxon>
    </lineage>
</organism>
<dbReference type="InterPro" id="IPR053793">
    <property type="entry name" value="PB1-like"/>
</dbReference>
<dbReference type="PANTHER" id="PTHR31734:SF28">
    <property type="entry name" value="AUXIN-RESPONSIVE PROTEIN IAA13"/>
    <property type="match status" value="1"/>
</dbReference>
<keyword evidence="8" id="KW-1185">Reference proteome</keyword>
<feature type="domain" description="PB1" evidence="6">
    <location>
        <begin position="218"/>
        <end position="316"/>
    </location>
</feature>
<keyword evidence="4" id="KW-0804">Transcription</keyword>
<comment type="function">
    <text evidence="4">Aux/IAA proteins are short-lived transcriptional factors that function as repressors of early auxin response genes at low auxin concentrations.</text>
</comment>
<reference evidence="7" key="1">
    <citation type="submission" date="2024-02" db="EMBL/GenBank/DDBJ databases">
        <authorList>
            <consortium name="ELIXIR-Norway"/>
            <consortium name="Elixir Norway"/>
        </authorList>
    </citation>
    <scope>NUCLEOTIDE SEQUENCE</scope>
</reference>
<dbReference type="InterPro" id="IPR033389">
    <property type="entry name" value="AUX/IAA_dom"/>
</dbReference>
<protein>
    <recommendedName>
        <fullName evidence="4">Auxin-responsive protein</fullName>
    </recommendedName>
</protein>
<comment type="subunit">
    <text evidence="4">Homodimers and heterodimers.</text>
</comment>
<feature type="region of interest" description="Disordered" evidence="5">
    <location>
        <begin position="1"/>
        <end position="81"/>
    </location>
</feature>
<keyword evidence="3 4" id="KW-0927">Auxin signaling pathway</keyword>
<evidence type="ECO:0000313" key="7">
    <source>
        <dbReference type="EMBL" id="CAK9266422.1"/>
    </source>
</evidence>
<evidence type="ECO:0000256" key="4">
    <source>
        <dbReference type="RuleBase" id="RU004549"/>
    </source>
</evidence>
<accession>A0ABP0WHR5</accession>
<feature type="compositionally biased region" description="Low complexity" evidence="5">
    <location>
        <begin position="183"/>
        <end position="194"/>
    </location>
</feature>
<evidence type="ECO:0000313" key="8">
    <source>
        <dbReference type="Proteomes" id="UP001497444"/>
    </source>
</evidence>
<dbReference type="InterPro" id="IPR003311">
    <property type="entry name" value="AUX_IAA"/>
</dbReference>
<comment type="subcellular location">
    <subcellularLocation>
        <location evidence="4">Nucleus</location>
    </subcellularLocation>
</comment>
<keyword evidence="4" id="KW-0539">Nucleus</keyword>
<sequence>MAPGAAATDDGDGGGPSSPVLVEGNSGHSGTPLKEHDYIGLSGSASSSSSFQSMQQNSSSPASRGHCEKKVARRSGEEEEEFNLNLGATELRLGPTSLLLQQQKKSSSSSSGAAAEISTATVTASSAEQAAAEQQQRAASATDYKGFSTQSQMVGWPPVRNFRKTLVQQQPPRPAPPQERQPRPTTTTTPQVTTTVVPLTAAAAAAPASNRTQVTQTSFLVKVYMDGLSIGRKVDLTANNSYERLKSALEDMFQDMFQQFISETGMFSSCSQKLNFLHSSEYVLTYEDRESDLMLVGDVPWEMFTTIVRRLRIMKGVDIARRGGGDNPTNSQVEAV</sequence>
<dbReference type="Gene3D" id="3.10.20.90">
    <property type="entry name" value="Phosphatidylinositol 3-kinase Catalytic Subunit, Chain A, domain 1"/>
    <property type="match status" value="1"/>
</dbReference>
<dbReference type="PROSITE" id="PS51745">
    <property type="entry name" value="PB1"/>
    <property type="match status" value="1"/>
</dbReference>
<keyword evidence="2 4" id="KW-0678">Repressor</keyword>
<gene>
    <name evidence="7" type="ORF">CSSPJE1EN1_LOCUS11900</name>
</gene>
<dbReference type="EMBL" id="OZ020113">
    <property type="protein sequence ID" value="CAK9266422.1"/>
    <property type="molecule type" value="Genomic_DNA"/>
</dbReference>
<evidence type="ECO:0000256" key="3">
    <source>
        <dbReference type="ARBA" id="ARBA00023294"/>
    </source>
</evidence>
<evidence type="ECO:0000256" key="1">
    <source>
        <dbReference type="ARBA" id="ARBA00006728"/>
    </source>
</evidence>
<name>A0ABP0WHR5_9BRYO</name>
<feature type="compositionally biased region" description="Low complexity" evidence="5">
    <location>
        <begin position="42"/>
        <end position="60"/>
    </location>
</feature>
<feature type="compositionally biased region" description="Basic and acidic residues" evidence="5">
    <location>
        <begin position="65"/>
        <end position="76"/>
    </location>
</feature>